<protein>
    <submittedName>
        <fullName evidence="4">F-box protein At3g28280</fullName>
    </submittedName>
</protein>
<dbReference type="InterPro" id="IPR036047">
    <property type="entry name" value="F-box-like_dom_sf"/>
</dbReference>
<feature type="domain" description="F-box" evidence="1">
    <location>
        <begin position="18"/>
        <end position="54"/>
    </location>
</feature>
<dbReference type="Pfam" id="PF24750">
    <property type="entry name" value="b-prop_At3g26010-like"/>
    <property type="match status" value="1"/>
</dbReference>
<gene>
    <name evidence="4" type="primary">LOC111317342</name>
</gene>
<dbReference type="InterPro" id="IPR056592">
    <property type="entry name" value="Beta-prop_At3g26010-like"/>
</dbReference>
<proteinExistence type="predicted"/>
<dbReference type="CDD" id="cd22157">
    <property type="entry name" value="F-box_AtFBW1-like"/>
    <property type="match status" value="1"/>
</dbReference>
<dbReference type="InterPro" id="IPR001810">
    <property type="entry name" value="F-box_dom"/>
</dbReference>
<name>A0A6P6BEQ3_DURZI</name>
<dbReference type="InterPro" id="IPR055290">
    <property type="entry name" value="At3g26010-like"/>
</dbReference>
<dbReference type="Pfam" id="PF00646">
    <property type="entry name" value="F-box"/>
    <property type="match status" value="1"/>
</dbReference>
<dbReference type="PANTHER" id="PTHR35546:SF130">
    <property type="entry name" value="EXPRESSED PROTEIN"/>
    <property type="match status" value="1"/>
</dbReference>
<dbReference type="AlphaFoldDB" id="A0A6P6BEQ3"/>
<evidence type="ECO:0000313" key="3">
    <source>
        <dbReference type="Proteomes" id="UP000515121"/>
    </source>
</evidence>
<accession>A0A6P6BEQ3</accession>
<dbReference type="GeneID" id="111317342"/>
<keyword evidence="3" id="KW-1185">Reference proteome</keyword>
<reference evidence="4" key="1">
    <citation type="submission" date="2025-08" db="UniProtKB">
        <authorList>
            <consortium name="RefSeq"/>
        </authorList>
    </citation>
    <scope>IDENTIFICATION</scope>
    <source>
        <tissue evidence="4">Fruit stalk</tissue>
    </source>
</reference>
<dbReference type="KEGG" id="dzi:111317342"/>
<dbReference type="SUPFAM" id="SSF81383">
    <property type="entry name" value="F-box domain"/>
    <property type="match status" value="1"/>
</dbReference>
<evidence type="ECO:0000259" key="1">
    <source>
        <dbReference type="Pfam" id="PF00646"/>
    </source>
</evidence>
<dbReference type="PANTHER" id="PTHR35546">
    <property type="entry name" value="F-BOX PROTEIN INTERACTION DOMAIN PROTEIN-RELATED"/>
    <property type="match status" value="1"/>
</dbReference>
<dbReference type="OrthoDB" id="674184at2759"/>
<dbReference type="RefSeq" id="XP_022775530.1">
    <property type="nucleotide sequence ID" value="XM_022919795.1"/>
</dbReference>
<organism evidence="3 4">
    <name type="scientific">Durio zibethinus</name>
    <name type="common">Durian</name>
    <dbReference type="NCBI Taxonomy" id="66656"/>
    <lineage>
        <taxon>Eukaryota</taxon>
        <taxon>Viridiplantae</taxon>
        <taxon>Streptophyta</taxon>
        <taxon>Embryophyta</taxon>
        <taxon>Tracheophyta</taxon>
        <taxon>Spermatophyta</taxon>
        <taxon>Magnoliopsida</taxon>
        <taxon>eudicotyledons</taxon>
        <taxon>Gunneridae</taxon>
        <taxon>Pentapetalae</taxon>
        <taxon>rosids</taxon>
        <taxon>malvids</taxon>
        <taxon>Malvales</taxon>
        <taxon>Malvaceae</taxon>
        <taxon>Helicteroideae</taxon>
        <taxon>Durio</taxon>
    </lineage>
</organism>
<feature type="domain" description="F-box protein At3g26010-like beta-propeller" evidence="2">
    <location>
        <begin position="109"/>
        <end position="258"/>
    </location>
</feature>
<sequence length="260" mass="29879">MNPCESSNTDGWYDESPLPECLVIEILVRLPVKYVFGFKCISRQWLSIISDPGFARFYISHESSGSTTAWTLLRNLNCKYEEIIMNYAGFSDSKSMALPPAPTIFSIFDIHKQSKQNRHLIFATKVEGVIATGYKVVQLIIPRGGTAFLDLEIFSSETGEWTSTQVHCSQGVLIKRARFKPIALNGILYIYDDNNPLLRYDLDSKDDRCQCIPMPNRKWNPVSFYTIHNINQDDLRYFYINETELHKNLSLELWVLNSGE</sequence>
<evidence type="ECO:0000313" key="4">
    <source>
        <dbReference type="RefSeq" id="XP_022775530.1"/>
    </source>
</evidence>
<dbReference type="Proteomes" id="UP000515121">
    <property type="component" value="Unplaced"/>
</dbReference>
<evidence type="ECO:0000259" key="2">
    <source>
        <dbReference type="Pfam" id="PF24750"/>
    </source>
</evidence>